<feature type="transmembrane region" description="Helical" evidence="1">
    <location>
        <begin position="21"/>
        <end position="46"/>
    </location>
</feature>
<name>A9HX73_BORPD</name>
<proteinExistence type="predicted"/>
<dbReference type="EMBL" id="AM902716">
    <property type="protein sequence ID" value="CAP43723.1"/>
    <property type="molecule type" value="Genomic_DNA"/>
</dbReference>
<organism evidence="3 4">
    <name type="scientific">Bordetella petrii (strain ATCC BAA-461 / DSM 12804 / CCUG 43448 / CIP 107267 / Se-1111R)</name>
    <dbReference type="NCBI Taxonomy" id="340100"/>
    <lineage>
        <taxon>Bacteria</taxon>
        <taxon>Pseudomonadati</taxon>
        <taxon>Pseudomonadota</taxon>
        <taxon>Betaproteobacteria</taxon>
        <taxon>Burkholderiales</taxon>
        <taxon>Alcaligenaceae</taxon>
        <taxon>Bordetella</taxon>
    </lineage>
</organism>
<evidence type="ECO:0000313" key="4">
    <source>
        <dbReference type="Proteomes" id="UP000001225"/>
    </source>
</evidence>
<keyword evidence="1" id="KW-1133">Transmembrane helix</keyword>
<sequence length="165" mass="17122">MVASNMPHCLARPPRQRGVAAIEFAMVLTVLLLILLAIVGYGAIFWTQQQLAAAAGEGARAGLQARYAGRSDVQAAACDAAQSIFGSGTGVQCNRTAEPVTCSWPGASGAQVGCINVVLSYDVAQWPLLQSFQGLLGLVAGGQAENLVPSRLSARATIQITQEPL</sequence>
<dbReference type="Proteomes" id="UP000001225">
    <property type="component" value="Chromosome"/>
</dbReference>
<protein>
    <submittedName>
        <fullName evidence="3">Flp pilus assembly protein</fullName>
    </submittedName>
</protein>
<gene>
    <name evidence="3" type="primary">tadG1</name>
    <name evidence="3" type="ordered locus">Bpet3381</name>
</gene>
<keyword evidence="4" id="KW-1185">Reference proteome</keyword>
<accession>A9HX73</accession>
<feature type="domain" description="TadE-like" evidence="2">
    <location>
        <begin position="18"/>
        <end position="60"/>
    </location>
</feature>
<dbReference type="KEGG" id="bpt:Bpet3381"/>
<keyword evidence="1" id="KW-0472">Membrane</keyword>
<dbReference type="eggNOG" id="COG4961">
    <property type="taxonomic scope" value="Bacteria"/>
</dbReference>
<reference evidence="3 4" key="1">
    <citation type="journal article" date="2008" name="BMC Genomics">
        <title>The missing link: Bordetella petrii is endowed with both the metabolic versatility of environmental bacteria and virulence traits of pathogenic Bordetellae.</title>
        <authorList>
            <person name="Gross R."/>
            <person name="Guzman C.A."/>
            <person name="Sebaihia M."/>
            <person name="Martins Dos Santos V.A."/>
            <person name="Pieper D.H."/>
            <person name="Koebnik R."/>
            <person name="Lechner M."/>
            <person name="Bartels D."/>
            <person name="Buhrmester J."/>
            <person name="Choudhuri J.V."/>
            <person name="Ebensen T."/>
            <person name="Gaigalat L."/>
            <person name="Herrmann S."/>
            <person name="Khachane A.N."/>
            <person name="Larisch C."/>
            <person name="Link S."/>
            <person name="Linke B."/>
            <person name="Meyer F."/>
            <person name="Mormann S."/>
            <person name="Nakunst D."/>
            <person name="Rueckert C."/>
            <person name="Schneiker-Bekel S."/>
            <person name="Schulze K."/>
            <person name="Vorhoelter F.J."/>
            <person name="Yevsa T."/>
            <person name="Engle J.T."/>
            <person name="Goldman W.E."/>
            <person name="Puehler A."/>
            <person name="Goebel U.B."/>
            <person name="Goesmann A."/>
            <person name="Bloecker H."/>
            <person name="Kaiser O."/>
            <person name="Martinez-Arias R."/>
        </authorList>
    </citation>
    <scope>NUCLEOTIDE SEQUENCE [LARGE SCALE GENOMIC DNA]</scope>
    <source>
        <strain evidence="4">ATCC BAA-461 / DSM 12804 / CCUG 43448 / CIP 107267 / Se-1111R</strain>
    </source>
</reference>
<dbReference type="STRING" id="94624.Bpet3381"/>
<dbReference type="InterPro" id="IPR012495">
    <property type="entry name" value="TadE-like_dom"/>
</dbReference>
<evidence type="ECO:0000256" key="1">
    <source>
        <dbReference type="SAM" id="Phobius"/>
    </source>
</evidence>
<evidence type="ECO:0000313" key="3">
    <source>
        <dbReference type="EMBL" id="CAP43723.1"/>
    </source>
</evidence>
<keyword evidence="1" id="KW-0812">Transmembrane</keyword>
<dbReference type="AlphaFoldDB" id="A9HX73"/>
<evidence type="ECO:0000259" key="2">
    <source>
        <dbReference type="Pfam" id="PF07811"/>
    </source>
</evidence>
<dbReference type="Pfam" id="PF07811">
    <property type="entry name" value="TadE"/>
    <property type="match status" value="1"/>
</dbReference>